<organism evidence="1 2">
    <name type="scientific">Cirrhinus mrigala</name>
    <name type="common">Mrigala</name>
    <dbReference type="NCBI Taxonomy" id="683832"/>
    <lineage>
        <taxon>Eukaryota</taxon>
        <taxon>Metazoa</taxon>
        <taxon>Chordata</taxon>
        <taxon>Craniata</taxon>
        <taxon>Vertebrata</taxon>
        <taxon>Euteleostomi</taxon>
        <taxon>Actinopterygii</taxon>
        <taxon>Neopterygii</taxon>
        <taxon>Teleostei</taxon>
        <taxon>Ostariophysi</taxon>
        <taxon>Cypriniformes</taxon>
        <taxon>Cyprinidae</taxon>
        <taxon>Labeoninae</taxon>
        <taxon>Labeonini</taxon>
        <taxon>Cirrhinus</taxon>
    </lineage>
</organism>
<evidence type="ECO:0000313" key="1">
    <source>
        <dbReference type="EMBL" id="KAL0166970.1"/>
    </source>
</evidence>
<keyword evidence="2" id="KW-1185">Reference proteome</keyword>
<reference evidence="1 2" key="1">
    <citation type="submission" date="2024-05" db="EMBL/GenBank/DDBJ databases">
        <title>Genome sequencing and assembly of Indian major carp, Cirrhinus mrigala (Hamilton, 1822).</title>
        <authorList>
            <person name="Mohindra V."/>
            <person name="Chowdhury L.M."/>
            <person name="Lal K."/>
            <person name="Jena J.K."/>
        </authorList>
    </citation>
    <scope>NUCLEOTIDE SEQUENCE [LARGE SCALE GENOMIC DNA]</scope>
    <source>
        <strain evidence="1">CM1030</strain>
        <tissue evidence="1">Blood</tissue>
    </source>
</reference>
<comment type="caution">
    <text evidence="1">The sequence shown here is derived from an EMBL/GenBank/DDBJ whole genome shotgun (WGS) entry which is preliminary data.</text>
</comment>
<proteinExistence type="predicted"/>
<protein>
    <submittedName>
        <fullName evidence="1">Uncharacterized protein</fullName>
    </submittedName>
</protein>
<gene>
    <name evidence="1" type="ORF">M9458_038814</name>
</gene>
<feature type="non-terminal residue" evidence="1">
    <location>
        <position position="55"/>
    </location>
</feature>
<evidence type="ECO:0000313" key="2">
    <source>
        <dbReference type="Proteomes" id="UP001529510"/>
    </source>
</evidence>
<feature type="non-terminal residue" evidence="1">
    <location>
        <position position="1"/>
    </location>
</feature>
<dbReference type="EMBL" id="JAMKFB020000019">
    <property type="protein sequence ID" value="KAL0166970.1"/>
    <property type="molecule type" value="Genomic_DNA"/>
</dbReference>
<dbReference type="Proteomes" id="UP001529510">
    <property type="component" value="Unassembled WGS sequence"/>
</dbReference>
<dbReference type="AlphaFoldDB" id="A0ABD0NYT8"/>
<name>A0ABD0NYT8_CIRMR</name>
<accession>A0ABD0NYT8</accession>
<sequence>IPHIKIGPEETPRLPYLRFASVTLYPSNEDLSLAIGAILRSFSYPTASLICAKAE</sequence>